<proteinExistence type="predicted"/>
<evidence type="ECO:0000313" key="3">
    <source>
        <dbReference type="Proteomes" id="UP000011134"/>
    </source>
</evidence>
<name>L8JDE3_9GAMM</name>
<dbReference type="Proteomes" id="UP000011134">
    <property type="component" value="Unassembled WGS sequence"/>
</dbReference>
<dbReference type="Gene3D" id="2.40.128.110">
    <property type="entry name" value="Lipid/polyisoprenoid-binding, YceI-like"/>
    <property type="match status" value="1"/>
</dbReference>
<dbReference type="InterPro" id="IPR036761">
    <property type="entry name" value="TTHA0802/YceI-like_sf"/>
</dbReference>
<dbReference type="RefSeq" id="WP_007463912.1">
    <property type="nucleotide sequence ID" value="NZ_AMZO01000006.1"/>
</dbReference>
<dbReference type="PIRSF" id="PIRSF029811">
    <property type="entry name" value="UCP029811"/>
    <property type="match status" value="1"/>
</dbReference>
<dbReference type="Pfam" id="PF04264">
    <property type="entry name" value="YceI"/>
    <property type="match status" value="1"/>
</dbReference>
<dbReference type="AlphaFoldDB" id="L8JDE3"/>
<dbReference type="OrthoDB" id="9793816at2"/>
<dbReference type="PATRIC" id="fig|1056511.3.peg.1394"/>
<dbReference type="EMBL" id="AMZO01000006">
    <property type="protein sequence ID" value="ELR66866.1"/>
    <property type="molecule type" value="Genomic_DNA"/>
</dbReference>
<dbReference type="SMART" id="SM00867">
    <property type="entry name" value="YceI"/>
    <property type="match status" value="1"/>
</dbReference>
<protein>
    <recommendedName>
        <fullName evidence="1">Lipid/polyisoprenoid-binding YceI-like domain-containing protein</fullName>
    </recommendedName>
</protein>
<dbReference type="PANTHER" id="PTHR34406:SF1">
    <property type="entry name" value="PROTEIN YCEI"/>
    <property type="match status" value="1"/>
</dbReference>
<comment type="caution">
    <text evidence="2">The sequence shown here is derived from an EMBL/GenBank/DDBJ whole genome shotgun (WGS) entry which is preliminary data.</text>
</comment>
<sequence length="196" mass="21542">MRWIDGVWLFFALVLGMGVSTGAIADWRLDNTQSSVNYSTVKNGSVIEYNQFRNIGGSITKGGEVSVTIDLTSVDTRIPIRDERMKKELFVTEKYPLTTLSANVDPVMLSNMTAGKTQAMEVVFSLDLHGMKQELKAQMQVTGLENGGLLVSTIWPVNIGAEQFGLEKGVEALREIAKLNSILLSVPVNVNMVFVK</sequence>
<gene>
    <name evidence="2" type="ORF">C942_04565</name>
</gene>
<accession>L8JDE3</accession>
<evidence type="ECO:0000313" key="2">
    <source>
        <dbReference type="EMBL" id="ELR66866.1"/>
    </source>
</evidence>
<reference evidence="2 3" key="1">
    <citation type="submission" date="2012-12" db="EMBL/GenBank/DDBJ databases">
        <title>Genome Assembly of Photobacterium sp. AK15.</title>
        <authorList>
            <person name="Khatri I."/>
            <person name="Vaidya B."/>
            <person name="Srinivas T.N.R."/>
            <person name="Subramanian S."/>
            <person name="Pinnaka A."/>
        </authorList>
    </citation>
    <scope>NUCLEOTIDE SEQUENCE [LARGE SCALE GENOMIC DNA]</scope>
    <source>
        <strain evidence="2 3">AK15</strain>
    </source>
</reference>
<dbReference type="InterPro" id="IPR027016">
    <property type="entry name" value="UCP029811"/>
</dbReference>
<organism evidence="2 3">
    <name type="scientific">Photobacterium marinum</name>
    <dbReference type="NCBI Taxonomy" id="1056511"/>
    <lineage>
        <taxon>Bacteria</taxon>
        <taxon>Pseudomonadati</taxon>
        <taxon>Pseudomonadota</taxon>
        <taxon>Gammaproteobacteria</taxon>
        <taxon>Vibrionales</taxon>
        <taxon>Vibrionaceae</taxon>
        <taxon>Photobacterium</taxon>
    </lineage>
</organism>
<keyword evidence="3" id="KW-1185">Reference proteome</keyword>
<dbReference type="PANTHER" id="PTHR34406">
    <property type="entry name" value="PROTEIN YCEI"/>
    <property type="match status" value="1"/>
</dbReference>
<dbReference type="SUPFAM" id="SSF101874">
    <property type="entry name" value="YceI-like"/>
    <property type="match status" value="1"/>
</dbReference>
<feature type="domain" description="Lipid/polyisoprenoid-binding YceI-like" evidence="1">
    <location>
        <begin position="26"/>
        <end position="195"/>
    </location>
</feature>
<evidence type="ECO:0000259" key="1">
    <source>
        <dbReference type="SMART" id="SM00867"/>
    </source>
</evidence>
<dbReference type="InterPro" id="IPR007372">
    <property type="entry name" value="Lipid/polyisoprenoid-bd_YceI"/>
</dbReference>